<sequence length="69" mass="7930">MTSFFDMPQRLRARGLPDRLAPYHSPSNPPLERTVSGLEIFYDSLLAVIAVLITWFAIFSVMKLYQGQR</sequence>
<dbReference type="AlphaFoldDB" id="A0A9W6Q8J3"/>
<evidence type="ECO:0000313" key="2">
    <source>
        <dbReference type="EMBL" id="GLW70446.1"/>
    </source>
</evidence>
<evidence type="ECO:0000313" key="3">
    <source>
        <dbReference type="Proteomes" id="UP001165041"/>
    </source>
</evidence>
<dbReference type="EMBL" id="BSSA01000007">
    <property type="protein sequence ID" value="GLW70446.1"/>
    <property type="molecule type" value="Genomic_DNA"/>
</dbReference>
<protein>
    <submittedName>
        <fullName evidence="2">Uncharacterized protein</fullName>
    </submittedName>
</protein>
<comment type="caution">
    <text evidence="2">The sequence shown here is derived from an EMBL/GenBank/DDBJ whole genome shotgun (WGS) entry which is preliminary data.</text>
</comment>
<reference evidence="2" key="1">
    <citation type="submission" date="2023-02" db="EMBL/GenBank/DDBJ databases">
        <title>Kitasatospora phosalacinea NBRC 14627.</title>
        <authorList>
            <person name="Ichikawa N."/>
            <person name="Sato H."/>
            <person name="Tonouchi N."/>
        </authorList>
    </citation>
    <scope>NUCLEOTIDE SEQUENCE</scope>
    <source>
        <strain evidence="2">NBRC 14627</strain>
    </source>
</reference>
<gene>
    <name evidence="2" type="ORF">Kpho02_27450</name>
</gene>
<keyword evidence="1" id="KW-0812">Transmembrane</keyword>
<name>A0A9W6Q8J3_9ACTN</name>
<organism evidence="2 3">
    <name type="scientific">Kitasatospora phosalacinea</name>
    <dbReference type="NCBI Taxonomy" id="2065"/>
    <lineage>
        <taxon>Bacteria</taxon>
        <taxon>Bacillati</taxon>
        <taxon>Actinomycetota</taxon>
        <taxon>Actinomycetes</taxon>
        <taxon>Kitasatosporales</taxon>
        <taxon>Streptomycetaceae</taxon>
        <taxon>Kitasatospora</taxon>
    </lineage>
</organism>
<feature type="transmembrane region" description="Helical" evidence="1">
    <location>
        <begin position="40"/>
        <end position="62"/>
    </location>
</feature>
<accession>A0A9W6Q8J3</accession>
<keyword evidence="1" id="KW-0472">Membrane</keyword>
<evidence type="ECO:0000256" key="1">
    <source>
        <dbReference type="SAM" id="Phobius"/>
    </source>
</evidence>
<proteinExistence type="predicted"/>
<keyword evidence="1" id="KW-1133">Transmembrane helix</keyword>
<dbReference type="Proteomes" id="UP001165041">
    <property type="component" value="Unassembled WGS sequence"/>
</dbReference>